<dbReference type="EMBL" id="JAUOPB010000003">
    <property type="protein sequence ID" value="MDO6421754.1"/>
    <property type="molecule type" value="Genomic_DNA"/>
</dbReference>
<dbReference type="SUPFAM" id="SSF117070">
    <property type="entry name" value="LEA14-like"/>
    <property type="match status" value="1"/>
</dbReference>
<dbReference type="Gene3D" id="2.60.40.1820">
    <property type="match status" value="1"/>
</dbReference>
<dbReference type="InterPro" id="IPR013990">
    <property type="entry name" value="WHy-dom"/>
</dbReference>
<evidence type="ECO:0000313" key="2">
    <source>
        <dbReference type="EMBL" id="MDO6421754.1"/>
    </source>
</evidence>
<proteinExistence type="predicted"/>
<dbReference type="GO" id="GO:0009269">
    <property type="term" value="P:response to desiccation"/>
    <property type="evidence" value="ECO:0007669"/>
    <property type="project" value="InterPro"/>
</dbReference>
<dbReference type="Pfam" id="PF03168">
    <property type="entry name" value="LEA_2"/>
    <property type="match status" value="1"/>
</dbReference>
<dbReference type="AlphaFoldDB" id="A0AAW7X2K8"/>
<dbReference type="SMART" id="SM00769">
    <property type="entry name" value="WHy"/>
    <property type="match status" value="1"/>
</dbReference>
<dbReference type="GeneID" id="98613248"/>
<protein>
    <submittedName>
        <fullName evidence="2">LEA type 2 family protein</fullName>
    </submittedName>
</protein>
<feature type="domain" description="Water stress and hypersensitive response" evidence="1">
    <location>
        <begin position="38"/>
        <end position="153"/>
    </location>
</feature>
<name>A0AAW7X2K8_9GAMM</name>
<evidence type="ECO:0000259" key="1">
    <source>
        <dbReference type="SMART" id="SM00769"/>
    </source>
</evidence>
<reference evidence="2" key="1">
    <citation type="submission" date="2023-07" db="EMBL/GenBank/DDBJ databases">
        <title>Genome content predicts the carbon catabolic preferences of heterotrophic bacteria.</title>
        <authorList>
            <person name="Gralka M."/>
        </authorList>
    </citation>
    <scope>NUCLEOTIDE SEQUENCE</scope>
    <source>
        <strain evidence="2">I3M17_2</strain>
    </source>
</reference>
<comment type="caution">
    <text evidence="2">The sequence shown here is derived from an EMBL/GenBank/DDBJ whole genome shotgun (WGS) entry which is preliminary data.</text>
</comment>
<dbReference type="InterPro" id="IPR004864">
    <property type="entry name" value="LEA_2"/>
</dbReference>
<dbReference type="PROSITE" id="PS51257">
    <property type="entry name" value="PROKAR_LIPOPROTEIN"/>
    <property type="match status" value="1"/>
</dbReference>
<accession>A0AAW7X2K8</accession>
<dbReference type="Proteomes" id="UP001169760">
    <property type="component" value="Unassembled WGS sequence"/>
</dbReference>
<organism evidence="2 3">
    <name type="scientific">Saccharophagus degradans</name>
    <dbReference type="NCBI Taxonomy" id="86304"/>
    <lineage>
        <taxon>Bacteria</taxon>
        <taxon>Pseudomonadati</taxon>
        <taxon>Pseudomonadota</taxon>
        <taxon>Gammaproteobacteria</taxon>
        <taxon>Cellvibrionales</taxon>
        <taxon>Cellvibrionaceae</taxon>
        <taxon>Saccharophagus</taxon>
    </lineage>
</organism>
<dbReference type="RefSeq" id="WP_011468056.1">
    <property type="nucleotide sequence ID" value="NZ_JAHKPP010000042.1"/>
</dbReference>
<gene>
    <name evidence="2" type="ORF">Q4521_04665</name>
</gene>
<evidence type="ECO:0000313" key="3">
    <source>
        <dbReference type="Proteomes" id="UP001169760"/>
    </source>
</evidence>
<sequence length="153" mass="16262">MNTHKRFWLVKSCWLAIAATLLLISGCATLNIEQPKVSVTRLAPASSGSSLGTLFEIDLKIANPNGVALPIKGMSYSLAINGAELLFGTSNQIPTIPAYGSETVTLQVEANLLSAPKLFLALNKSKTLDYTFKTKIDLSGPLPTINVVESGTL</sequence>